<proteinExistence type="inferred from homology"/>
<accession>A0A1U7M7D1</accession>
<dbReference type="AlphaFoldDB" id="A0A1U7M7D1"/>
<evidence type="ECO:0000256" key="1">
    <source>
        <dbReference type="ARBA" id="ARBA00004288"/>
    </source>
</evidence>
<dbReference type="Pfam" id="PF08141">
    <property type="entry name" value="SspH"/>
    <property type="match status" value="1"/>
</dbReference>
<evidence type="ECO:0000256" key="2">
    <source>
        <dbReference type="ARBA" id="ARBA00006573"/>
    </source>
</evidence>
<organism evidence="4 5">
    <name type="scientific">Tissierella creatinophila DSM 6911</name>
    <dbReference type="NCBI Taxonomy" id="1123403"/>
    <lineage>
        <taxon>Bacteria</taxon>
        <taxon>Bacillati</taxon>
        <taxon>Bacillota</taxon>
        <taxon>Tissierellia</taxon>
        <taxon>Tissierellales</taxon>
        <taxon>Tissierellaceae</taxon>
        <taxon>Tissierella</taxon>
    </lineage>
</organism>
<dbReference type="Proteomes" id="UP000186112">
    <property type="component" value="Unassembled WGS sequence"/>
</dbReference>
<evidence type="ECO:0000313" key="4">
    <source>
        <dbReference type="EMBL" id="OLS03222.1"/>
    </source>
</evidence>
<reference evidence="4 5" key="1">
    <citation type="submission" date="2016-02" db="EMBL/GenBank/DDBJ databases">
        <title>Genome sequence of Tissierella creatinophila DSM 6911.</title>
        <authorList>
            <person name="Poehlein A."/>
            <person name="Daniel R."/>
        </authorList>
    </citation>
    <scope>NUCLEOTIDE SEQUENCE [LARGE SCALE GENOMIC DNA]</scope>
    <source>
        <strain evidence="4 5">DSM 6911</strain>
    </source>
</reference>
<name>A0A1U7M7D1_TISCR</name>
<keyword evidence="3" id="KW-0749">Sporulation</keyword>
<protein>
    <submittedName>
        <fullName evidence="4">Small, acid-soluble spore protein H</fullName>
    </submittedName>
</protein>
<dbReference type="GO" id="GO:0030435">
    <property type="term" value="P:sporulation resulting in formation of a cellular spore"/>
    <property type="evidence" value="ECO:0007669"/>
    <property type="project" value="UniProtKB-KW"/>
</dbReference>
<gene>
    <name evidence="4" type="primary">sspH</name>
    <name evidence="4" type="ORF">TICRE_09230</name>
</gene>
<dbReference type="GO" id="GO:0042601">
    <property type="term" value="C:endospore-forming forespore"/>
    <property type="evidence" value="ECO:0007669"/>
    <property type="project" value="InterPro"/>
</dbReference>
<dbReference type="InterPro" id="IPR012610">
    <property type="entry name" value="SASP_SspH"/>
</dbReference>
<sequence>MKESKAKKVLHGDKNQKVTHNGQLVWLEHVNESSGEALVSVMDTGEKKTVPVSELEHQGQGLR</sequence>
<dbReference type="OrthoDB" id="1683648at2"/>
<dbReference type="GO" id="GO:0030436">
    <property type="term" value="P:asexual sporulation"/>
    <property type="evidence" value="ECO:0007669"/>
    <property type="project" value="InterPro"/>
</dbReference>
<dbReference type="EMBL" id="LTDM01000011">
    <property type="protein sequence ID" value="OLS03222.1"/>
    <property type="molecule type" value="Genomic_DNA"/>
</dbReference>
<comment type="subcellular location">
    <subcellularLocation>
        <location evidence="1">Spore core</location>
    </subcellularLocation>
</comment>
<evidence type="ECO:0000313" key="5">
    <source>
        <dbReference type="Proteomes" id="UP000186112"/>
    </source>
</evidence>
<evidence type="ECO:0000256" key="3">
    <source>
        <dbReference type="ARBA" id="ARBA00022969"/>
    </source>
</evidence>
<comment type="similarity">
    <text evidence="2">Belongs to the SspH family.</text>
</comment>
<keyword evidence="5" id="KW-1185">Reference proteome</keyword>
<comment type="caution">
    <text evidence="4">The sequence shown here is derived from an EMBL/GenBank/DDBJ whole genome shotgun (WGS) entry which is preliminary data.</text>
</comment>
<dbReference type="RefSeq" id="WP_075725624.1">
    <property type="nucleotide sequence ID" value="NZ_LTDM01000011.1"/>
</dbReference>